<feature type="repeat" description="WD" evidence="3">
    <location>
        <begin position="318"/>
        <end position="353"/>
    </location>
</feature>
<dbReference type="InterPro" id="IPR036322">
    <property type="entry name" value="WD40_repeat_dom_sf"/>
</dbReference>
<organism evidence="4 5">
    <name type="scientific">Paramecium tetraurelia</name>
    <dbReference type="NCBI Taxonomy" id="5888"/>
    <lineage>
        <taxon>Eukaryota</taxon>
        <taxon>Sar</taxon>
        <taxon>Alveolata</taxon>
        <taxon>Ciliophora</taxon>
        <taxon>Intramacronucleata</taxon>
        <taxon>Oligohymenophorea</taxon>
        <taxon>Peniculida</taxon>
        <taxon>Parameciidae</taxon>
        <taxon>Paramecium</taxon>
    </lineage>
</organism>
<keyword evidence="5" id="KW-1185">Reference proteome</keyword>
<dbReference type="GeneID" id="5011435"/>
<dbReference type="EMBL" id="CT867996">
    <property type="protein sequence ID" value="CAK58253.1"/>
    <property type="molecule type" value="Genomic_DNA"/>
</dbReference>
<reference evidence="4 5" key="1">
    <citation type="journal article" date="2006" name="Nature">
        <title>Global trends of whole-genome duplications revealed by the ciliate Paramecium tetraurelia.</title>
        <authorList>
            <consortium name="Genoscope"/>
            <person name="Aury J.-M."/>
            <person name="Jaillon O."/>
            <person name="Duret L."/>
            <person name="Noel B."/>
            <person name="Jubin C."/>
            <person name="Porcel B.M."/>
            <person name="Segurens B."/>
            <person name="Daubin V."/>
            <person name="Anthouard V."/>
            <person name="Aiach N."/>
            <person name="Arnaiz O."/>
            <person name="Billaut A."/>
            <person name="Beisson J."/>
            <person name="Blanc I."/>
            <person name="Bouhouche K."/>
            <person name="Camara F."/>
            <person name="Duharcourt S."/>
            <person name="Guigo R."/>
            <person name="Gogendeau D."/>
            <person name="Katinka M."/>
            <person name="Keller A.-M."/>
            <person name="Kissmehl R."/>
            <person name="Klotz C."/>
            <person name="Koll F."/>
            <person name="Le Moue A."/>
            <person name="Lepere C."/>
            <person name="Malinsky S."/>
            <person name="Nowacki M."/>
            <person name="Nowak J.K."/>
            <person name="Plattner H."/>
            <person name="Poulain J."/>
            <person name="Ruiz F."/>
            <person name="Serrano V."/>
            <person name="Zagulski M."/>
            <person name="Dessen P."/>
            <person name="Betermier M."/>
            <person name="Weissenbach J."/>
            <person name="Scarpelli C."/>
            <person name="Schachter V."/>
            <person name="Sperling L."/>
            <person name="Meyer E."/>
            <person name="Cohen J."/>
            <person name="Wincker P."/>
        </authorList>
    </citation>
    <scope>NUCLEOTIDE SEQUENCE [LARGE SCALE GENOMIC DNA]</scope>
    <source>
        <strain evidence="4 5">Stock d4-2</strain>
    </source>
</reference>
<dbReference type="RefSeq" id="XP_001425651.1">
    <property type="nucleotide sequence ID" value="XM_001425614.1"/>
</dbReference>
<dbReference type="PROSITE" id="PS50294">
    <property type="entry name" value="WD_REPEATS_REGION"/>
    <property type="match status" value="1"/>
</dbReference>
<name>A0BI86_PARTE</name>
<dbReference type="SMART" id="SM00320">
    <property type="entry name" value="WD40"/>
    <property type="match status" value="3"/>
</dbReference>
<dbReference type="InterPro" id="IPR019775">
    <property type="entry name" value="WD40_repeat_CS"/>
</dbReference>
<dbReference type="HOGENOM" id="CLU_019203_1_1_1"/>
<feature type="repeat" description="WD" evidence="3">
    <location>
        <begin position="363"/>
        <end position="400"/>
    </location>
</feature>
<dbReference type="GO" id="GO:0097361">
    <property type="term" value="C:cytosolic [4Fe-4S] assembly targeting complex"/>
    <property type="evidence" value="ECO:0000318"/>
    <property type="project" value="GO_Central"/>
</dbReference>
<dbReference type="InterPro" id="IPR015943">
    <property type="entry name" value="WD40/YVTN_repeat-like_dom_sf"/>
</dbReference>
<evidence type="ECO:0000313" key="5">
    <source>
        <dbReference type="Proteomes" id="UP000000600"/>
    </source>
</evidence>
<dbReference type="PANTHER" id="PTHR19920:SF0">
    <property type="entry name" value="CYTOSOLIC IRON-SULFUR PROTEIN ASSEMBLY PROTEIN CIAO1-RELATED"/>
    <property type="match status" value="1"/>
</dbReference>
<dbReference type="AlphaFoldDB" id="A0BI86"/>
<sequence length="582" mass="68444">MDQQFIQFEQNLDKIQYNQQNSIKDVIQTFSSEIFQQSRLSNQNLQCENHKLQVALVDLNEQATVPNRIACIDCVTEYPIKYTKLEQLKQLWLSYVDHTLQQQEQQQKHLKEQAQKAISKFSSYREVITDLSQQLTEEMLLRDAFQCKATQSLINLKTKNWYQLNKLEIIEISNILSQKNKFELINEAIKNEFEIQQVQLKKNFSNYFKSFQEKLIAAFYQIYGEISGEKYIAENNEQTNNSIGENSLQLQPQNLQSINQNTLQPPFKYEIINSVTEERVETFAFNVDYTRVAAGFFNSNKINIYEFNQGQIVKIEELRDHEEYIICLKFFKKSNSLVSGSYDKTIIIWEITNNNLWGLKFKLKGHEQGIFCLAINNNENQIMSSSGGSGSGDYSIKVWDKDKEWQCIQTLSHKFEISSISLSQSNEYLVSCSRKDNSIQIFKFQDNWSLFQKLDIDEWGVKVCFLEDLTFAFQPFNNKKMQIFSINDSNDQFIKIQDVQVEAGNECYFHFPLQFIQQKQMIIDRNGSKVNFIKKQENESYVTQLVLDYETSRIFGTMTDDGKYLMTWDNKSSQIQIRQYKE</sequence>
<evidence type="ECO:0000256" key="3">
    <source>
        <dbReference type="PROSITE-ProRule" id="PRU00221"/>
    </source>
</evidence>
<dbReference type="OrthoDB" id="406844at2759"/>
<dbReference type="Proteomes" id="UP000000600">
    <property type="component" value="Unassembled WGS sequence"/>
</dbReference>
<evidence type="ECO:0000256" key="2">
    <source>
        <dbReference type="ARBA" id="ARBA00022737"/>
    </source>
</evidence>
<dbReference type="GO" id="GO:0016226">
    <property type="term" value="P:iron-sulfur cluster assembly"/>
    <property type="evidence" value="ECO:0000318"/>
    <property type="project" value="GO_Central"/>
</dbReference>
<dbReference type="InterPro" id="IPR001680">
    <property type="entry name" value="WD40_rpt"/>
</dbReference>
<evidence type="ECO:0000313" key="4">
    <source>
        <dbReference type="EMBL" id="CAK58253.1"/>
    </source>
</evidence>
<keyword evidence="2" id="KW-0677">Repeat</keyword>
<dbReference type="PROSITE" id="PS50082">
    <property type="entry name" value="WD_REPEATS_2"/>
    <property type="match status" value="2"/>
</dbReference>
<dbReference type="InParanoid" id="A0BI86"/>
<dbReference type="PANTHER" id="PTHR19920">
    <property type="entry name" value="WD40 PROTEIN CIAO1"/>
    <property type="match status" value="1"/>
</dbReference>
<dbReference type="Gene3D" id="2.130.10.10">
    <property type="entry name" value="YVTN repeat-like/Quinoprotein amine dehydrogenase"/>
    <property type="match status" value="2"/>
</dbReference>
<dbReference type="SUPFAM" id="SSF50978">
    <property type="entry name" value="WD40 repeat-like"/>
    <property type="match status" value="1"/>
</dbReference>
<dbReference type="eggNOG" id="KOG0308">
    <property type="taxonomic scope" value="Eukaryota"/>
</dbReference>
<dbReference type="KEGG" id="ptm:GSPATT00029289001"/>
<keyword evidence="1 3" id="KW-0853">WD repeat</keyword>
<proteinExistence type="predicted"/>
<dbReference type="STRING" id="5888.A0BI86"/>
<accession>A0BI86</accession>
<protein>
    <submittedName>
        <fullName evidence="4">Uncharacterized protein</fullName>
    </submittedName>
</protein>
<gene>
    <name evidence="4" type="ORF">GSPATT00029289001</name>
</gene>
<dbReference type="PROSITE" id="PS00678">
    <property type="entry name" value="WD_REPEATS_1"/>
    <property type="match status" value="1"/>
</dbReference>
<evidence type="ECO:0000256" key="1">
    <source>
        <dbReference type="ARBA" id="ARBA00022574"/>
    </source>
</evidence>
<dbReference type="Pfam" id="PF00400">
    <property type="entry name" value="WD40"/>
    <property type="match status" value="3"/>
</dbReference>
<dbReference type="OMA" id="IDCVTEY"/>